<dbReference type="EMBL" id="QGKM01000008">
    <property type="protein sequence ID" value="PWQ99783.1"/>
    <property type="molecule type" value="Genomic_DNA"/>
</dbReference>
<dbReference type="SUPFAM" id="SSF53335">
    <property type="entry name" value="S-adenosyl-L-methionine-dependent methyltransferases"/>
    <property type="match status" value="1"/>
</dbReference>
<dbReference type="InterPro" id="IPR029063">
    <property type="entry name" value="SAM-dependent_MTases_sf"/>
</dbReference>
<comment type="caution">
    <text evidence="2">The sequence shown here is derived from an EMBL/GenBank/DDBJ whole genome shotgun (WGS) entry which is preliminary data.</text>
</comment>
<dbReference type="Gene3D" id="3.40.50.150">
    <property type="entry name" value="Vaccinia Virus protein VP39"/>
    <property type="match status" value="1"/>
</dbReference>
<evidence type="ECO:0000313" key="3">
    <source>
        <dbReference type="Proteomes" id="UP000245539"/>
    </source>
</evidence>
<sequence>MLLERNQVIELLRCPKHQTPLTIDGQNLISHTENPALSSKYEFVDHYPIVIDFDKSILNKKDTEGTASVINRPAYEGLSGIIKRVLLPRSKATKDNVELLFSELLKKHAKPRVLMVGGGTPGQSMEPFYEDPRIELVSFDIYASDSVQFVADAHDIPLPDNAFDGVIIQAVLEHVLDPEKVVSEIYRVLKDDGIVYAETPFLQHVHEGAYDFTRYTESGHRFLFKNFELIKSGTTAGAGTQLLWAIEYFSRGIFRSRNIGKIFKLLFFWLQYLDSLIPESYNIDAASGVFFAGRKQSKSISDEAIVSHYGGAQ</sequence>
<keyword evidence="3" id="KW-1185">Reference proteome</keyword>
<keyword evidence="2" id="KW-0808">Transferase</keyword>
<evidence type="ECO:0000313" key="2">
    <source>
        <dbReference type="EMBL" id="PWQ99783.1"/>
    </source>
</evidence>
<proteinExistence type="predicted"/>
<dbReference type="GO" id="GO:0008757">
    <property type="term" value="F:S-adenosylmethionine-dependent methyltransferase activity"/>
    <property type="evidence" value="ECO:0007669"/>
    <property type="project" value="InterPro"/>
</dbReference>
<dbReference type="RefSeq" id="WP_109836517.1">
    <property type="nucleotide sequence ID" value="NZ_QGKM01000008.1"/>
</dbReference>
<dbReference type="Proteomes" id="UP000245539">
    <property type="component" value="Unassembled WGS sequence"/>
</dbReference>
<organism evidence="2 3">
    <name type="scientific">Leucothrix pacifica</name>
    <dbReference type="NCBI Taxonomy" id="1247513"/>
    <lineage>
        <taxon>Bacteria</taxon>
        <taxon>Pseudomonadati</taxon>
        <taxon>Pseudomonadota</taxon>
        <taxon>Gammaproteobacteria</taxon>
        <taxon>Thiotrichales</taxon>
        <taxon>Thiotrichaceae</taxon>
        <taxon>Leucothrix</taxon>
    </lineage>
</organism>
<dbReference type="GO" id="GO:0032259">
    <property type="term" value="P:methylation"/>
    <property type="evidence" value="ECO:0007669"/>
    <property type="project" value="UniProtKB-KW"/>
</dbReference>
<dbReference type="InterPro" id="IPR013216">
    <property type="entry name" value="Methyltransf_11"/>
</dbReference>
<evidence type="ECO:0000259" key="1">
    <source>
        <dbReference type="Pfam" id="PF08241"/>
    </source>
</evidence>
<accession>A0A317CQI0</accession>
<reference evidence="2 3" key="1">
    <citation type="submission" date="2018-05" db="EMBL/GenBank/DDBJ databases">
        <title>Leucothrix arctica sp. nov., isolated from Arctic seawater.</title>
        <authorList>
            <person name="Choi A."/>
            <person name="Baek K."/>
        </authorList>
    </citation>
    <scope>NUCLEOTIDE SEQUENCE [LARGE SCALE GENOMIC DNA]</scope>
    <source>
        <strain evidence="2 3">JCM 18388</strain>
    </source>
</reference>
<keyword evidence="2" id="KW-0489">Methyltransferase</keyword>
<name>A0A317CQI0_9GAMM</name>
<feature type="domain" description="Methyltransferase type 11" evidence="1">
    <location>
        <begin position="149"/>
        <end position="196"/>
    </location>
</feature>
<gene>
    <name evidence="2" type="ORF">DKW60_04725</name>
</gene>
<protein>
    <submittedName>
        <fullName evidence="2">SAM-dependent methyltransferase</fullName>
    </submittedName>
</protein>
<dbReference type="CDD" id="cd02440">
    <property type="entry name" value="AdoMet_MTases"/>
    <property type="match status" value="1"/>
</dbReference>
<dbReference type="AlphaFoldDB" id="A0A317CQI0"/>
<dbReference type="Pfam" id="PF08241">
    <property type="entry name" value="Methyltransf_11"/>
    <property type="match status" value="1"/>
</dbReference>
<dbReference type="OrthoDB" id="323463at2"/>